<evidence type="ECO:0000259" key="2">
    <source>
        <dbReference type="PROSITE" id="PS51457"/>
    </source>
</evidence>
<feature type="compositionally biased region" description="Polar residues" evidence="1">
    <location>
        <begin position="121"/>
        <end position="147"/>
    </location>
</feature>
<dbReference type="Gene3D" id="1.10.10.2590">
    <property type="entry name" value="BEN domain"/>
    <property type="match status" value="1"/>
</dbReference>
<gene>
    <name evidence="3" type="ORF">PLOB_00009863</name>
</gene>
<sequence>EKREWEEKWKKEELERRKKEKREWEEKWRKEEVERREGERKEWEEERRKEEVERRETEKREWEDERRRQDVERKEKERRELEEERRKEDVQHRESLQEDNTDMMALPLDLDWPDWSLDSPTTSQASSGWQSTSFKQSSENWQSQMNEGSKKRRCTPTSTPSTSSELQSLKVLTPSTRSKVSQLLDTSTERHKAALKIFALHFSKEELATSNCSGTSEKKQLDPKRLTLVKQIVMEKFPPEESAGETEESVWKSICKRIDTKCRGQKFAEKYAVKQPQ</sequence>
<dbReference type="EMBL" id="CALNXK010000015">
    <property type="protein sequence ID" value="CAH3046834.1"/>
    <property type="molecule type" value="Genomic_DNA"/>
</dbReference>
<feature type="compositionally biased region" description="Basic and acidic residues" evidence="1">
    <location>
        <begin position="1"/>
        <end position="96"/>
    </location>
</feature>
<comment type="caution">
    <text evidence="3">The sequence shown here is derived from an EMBL/GenBank/DDBJ whole genome shotgun (WGS) entry which is preliminary data.</text>
</comment>
<feature type="compositionally biased region" description="Low complexity" evidence="1">
    <location>
        <begin position="155"/>
        <end position="164"/>
    </location>
</feature>
<evidence type="ECO:0000313" key="4">
    <source>
        <dbReference type="Proteomes" id="UP001159405"/>
    </source>
</evidence>
<dbReference type="InterPro" id="IPR018379">
    <property type="entry name" value="BEN_domain"/>
</dbReference>
<name>A0ABN8NAI3_9CNID</name>
<dbReference type="Pfam" id="PF10523">
    <property type="entry name" value="BEN"/>
    <property type="match status" value="1"/>
</dbReference>
<dbReference type="PROSITE" id="PS51457">
    <property type="entry name" value="BEN"/>
    <property type="match status" value="1"/>
</dbReference>
<feature type="domain" description="BEN" evidence="2">
    <location>
        <begin position="168"/>
        <end position="269"/>
    </location>
</feature>
<feature type="compositionally biased region" description="Low complexity" evidence="1">
    <location>
        <begin position="106"/>
        <end position="120"/>
    </location>
</feature>
<organism evidence="3 4">
    <name type="scientific">Porites lobata</name>
    <dbReference type="NCBI Taxonomy" id="104759"/>
    <lineage>
        <taxon>Eukaryota</taxon>
        <taxon>Metazoa</taxon>
        <taxon>Cnidaria</taxon>
        <taxon>Anthozoa</taxon>
        <taxon>Hexacorallia</taxon>
        <taxon>Scleractinia</taxon>
        <taxon>Fungiina</taxon>
        <taxon>Poritidae</taxon>
        <taxon>Porites</taxon>
    </lineage>
</organism>
<protein>
    <recommendedName>
        <fullName evidence="2">BEN domain-containing protein</fullName>
    </recommendedName>
</protein>
<proteinExistence type="predicted"/>
<keyword evidence="4" id="KW-1185">Reference proteome</keyword>
<reference evidence="3 4" key="1">
    <citation type="submission" date="2022-05" db="EMBL/GenBank/DDBJ databases">
        <authorList>
            <consortium name="Genoscope - CEA"/>
            <person name="William W."/>
        </authorList>
    </citation>
    <scope>NUCLEOTIDE SEQUENCE [LARGE SCALE GENOMIC DNA]</scope>
</reference>
<dbReference type="Proteomes" id="UP001159405">
    <property type="component" value="Unassembled WGS sequence"/>
</dbReference>
<evidence type="ECO:0000313" key="3">
    <source>
        <dbReference type="EMBL" id="CAH3046834.1"/>
    </source>
</evidence>
<evidence type="ECO:0000256" key="1">
    <source>
        <dbReference type="SAM" id="MobiDB-lite"/>
    </source>
</evidence>
<feature type="region of interest" description="Disordered" evidence="1">
    <location>
        <begin position="1"/>
        <end position="172"/>
    </location>
</feature>
<accession>A0ABN8NAI3</accession>
<dbReference type="SMART" id="SM01025">
    <property type="entry name" value="BEN"/>
    <property type="match status" value="1"/>
</dbReference>
<feature type="non-terminal residue" evidence="3">
    <location>
        <position position="1"/>
    </location>
</feature>